<dbReference type="Proteomes" id="UP001165960">
    <property type="component" value="Unassembled WGS sequence"/>
</dbReference>
<accession>A0ACC2S1D3</accession>
<proteinExistence type="predicted"/>
<dbReference type="EMBL" id="QTSX02006004">
    <property type="protein sequence ID" value="KAJ9056184.1"/>
    <property type="molecule type" value="Genomic_DNA"/>
</dbReference>
<gene>
    <name evidence="1" type="ORF">DSO57_1035748</name>
</gene>
<sequence length="155" mass="16914">MASISWSKLSLSLAPPKKDPCSLLYAPDNLPGKAKGHLQLRVCLAWNMIPEDGPYQPQALDYLSVKSSLMVPWETTGPVMEPQSPPDPMLPSECPSWLLLRPAPYLVLLDTVISGHPSCPLDSIPAVLSLRMGANLSWFSPLSHMPHKSLALQGH</sequence>
<organism evidence="1 2">
    <name type="scientific">Entomophthora muscae</name>
    <dbReference type="NCBI Taxonomy" id="34485"/>
    <lineage>
        <taxon>Eukaryota</taxon>
        <taxon>Fungi</taxon>
        <taxon>Fungi incertae sedis</taxon>
        <taxon>Zoopagomycota</taxon>
        <taxon>Entomophthoromycotina</taxon>
        <taxon>Entomophthoromycetes</taxon>
        <taxon>Entomophthorales</taxon>
        <taxon>Entomophthoraceae</taxon>
        <taxon>Entomophthora</taxon>
    </lineage>
</organism>
<reference evidence="1" key="1">
    <citation type="submission" date="2022-04" db="EMBL/GenBank/DDBJ databases">
        <title>Genome of the entomopathogenic fungus Entomophthora muscae.</title>
        <authorList>
            <person name="Elya C."/>
            <person name="Lovett B.R."/>
            <person name="Lee E."/>
            <person name="Macias A.M."/>
            <person name="Hajek A.E."/>
            <person name="De Bivort B.L."/>
            <person name="Kasson M.T."/>
            <person name="De Fine Licht H.H."/>
            <person name="Stajich J.E."/>
        </authorList>
    </citation>
    <scope>NUCLEOTIDE SEQUENCE</scope>
    <source>
        <strain evidence="1">Berkeley</strain>
    </source>
</reference>
<keyword evidence="2" id="KW-1185">Reference proteome</keyword>
<protein>
    <submittedName>
        <fullName evidence="1">Uncharacterized protein</fullName>
    </submittedName>
</protein>
<comment type="caution">
    <text evidence="1">The sequence shown here is derived from an EMBL/GenBank/DDBJ whole genome shotgun (WGS) entry which is preliminary data.</text>
</comment>
<name>A0ACC2S1D3_9FUNG</name>
<evidence type="ECO:0000313" key="1">
    <source>
        <dbReference type="EMBL" id="KAJ9056184.1"/>
    </source>
</evidence>
<evidence type="ECO:0000313" key="2">
    <source>
        <dbReference type="Proteomes" id="UP001165960"/>
    </source>
</evidence>